<dbReference type="PROSITE" id="PS50994">
    <property type="entry name" value="INTEGRASE"/>
    <property type="match status" value="1"/>
</dbReference>
<evidence type="ECO:0000313" key="6">
    <source>
        <dbReference type="Proteomes" id="UP000824469"/>
    </source>
</evidence>
<dbReference type="GO" id="GO:0016787">
    <property type="term" value="F:hydrolase activity"/>
    <property type="evidence" value="ECO:0007669"/>
    <property type="project" value="UniProtKB-KW"/>
</dbReference>
<sequence length="1053" mass="120319">MVHSTAKPMAEFKSALQQIGVVVEFDRGCEVVAQHLQMHTDLKAITRLYKYLHRLHWRPCDTSSVKIWIPHDSGLAGEWKDSKMCVVLDDNGLFHGRLEILEKFYEATLLPFFSSYLGVSLHPRIEDYCNLWLDWIMTNHPVTERECCSVWRNILKHWNHSPSMIKRHLGKKGLKFPAHTSSGHIQLSAPNETFIPDDLSMKELFKQASTRIKFAWHPNPSDPEIPLDSLFSMYESLGARKISKAVKKDEVTVSRDISLHRLQAGKGLFRIGLYRIILGYLAYPSFKLSADKRHQIVKALLGSSVYEVTTPFTVVYTLTLVTESDEEEHIKATAFSPVRWEKDNKRILILKYDPHSQKAKVSLATEFAEVISKGLLSEHPDLVAGLCEMLQFGCILGFNEDVVNEMLQNKNLQLFKEDESLLSQYFPDKDYVGLNRYQPRRHQGSSSWGSRNSLGTSARLVKSPQEFSPDFLEGWENRLQIFKQAIDNMKDATSSSLKMKLVGLLFPSATSDEGQPGSIAGFHLMNLMGDACLKMLIASEALGAHETSQMVPLKLDNLLSEEVLESGKCLGRDGTTEQPSSSYVDCVDQCDFEMLKAIAGAATLNFWDNLVMVVSNATSANNILKFDGVVSITLNEEIHRKSTKESSFGNALNMESRGRQNERSKSKNNGKSKSMDDKSKSRDACMWHNQLGHMSLKGMHILKVKGKLSDLEDLDLDFCEYYIFGMQKRVKFLKVETTKKEQKLKLVHSYVWEPAQVVSHGGSQYYVIFIDDTTRKVWVYYIKHKSDVFDTFIIWKTLVENESNSNLNCLRSDNGGEYCSKAFKNYCSMNGIRRERMVPRTPRENGGAERMNRTIMERARNMRIHSGLPLQFCVEVVDTTVYLINCGPSSSLDGGIPEEVWGEKKDKIHVQWEHDTNEEMDFLEQNQPWDLVRLPAGKRTLQNKWVYRIKEEDGGQKRYKARLVVKRFTQKACIEFVEIFSPVVKMTFIHTVLSLVTVHDLNLEQLDVKTTFLCGDLDEDIYMQQSLGYEIKGKEKLVCRLKRSLYGLKQAPR</sequence>
<dbReference type="GO" id="GO:0003676">
    <property type="term" value="F:nucleic acid binding"/>
    <property type="evidence" value="ECO:0007669"/>
    <property type="project" value="InterPro"/>
</dbReference>
<keyword evidence="1" id="KW-0479">Metal-binding</keyword>
<evidence type="ECO:0000259" key="4">
    <source>
        <dbReference type="PROSITE" id="PS50994"/>
    </source>
</evidence>
<keyword evidence="2" id="KW-0378">Hydrolase</keyword>
<reference evidence="5 6" key="1">
    <citation type="journal article" date="2021" name="Nat. Plants">
        <title>The Taxus genome provides insights into paclitaxel biosynthesis.</title>
        <authorList>
            <person name="Xiong X."/>
            <person name="Gou J."/>
            <person name="Liao Q."/>
            <person name="Li Y."/>
            <person name="Zhou Q."/>
            <person name="Bi G."/>
            <person name="Li C."/>
            <person name="Du R."/>
            <person name="Wang X."/>
            <person name="Sun T."/>
            <person name="Guo L."/>
            <person name="Liang H."/>
            <person name="Lu P."/>
            <person name="Wu Y."/>
            <person name="Zhang Z."/>
            <person name="Ro D.K."/>
            <person name="Shang Y."/>
            <person name="Huang S."/>
            <person name="Yan J."/>
        </authorList>
    </citation>
    <scope>NUCLEOTIDE SEQUENCE [LARGE SCALE GENOMIC DNA]</scope>
    <source>
        <strain evidence="5">Ta-2019</strain>
    </source>
</reference>
<evidence type="ECO:0000256" key="3">
    <source>
        <dbReference type="SAM" id="MobiDB-lite"/>
    </source>
</evidence>
<comment type="caution">
    <text evidence="5">The sequence shown here is derived from an EMBL/GenBank/DDBJ whole genome shotgun (WGS) entry which is preliminary data.</text>
</comment>
<dbReference type="Pfam" id="PF07727">
    <property type="entry name" value="RVT_2"/>
    <property type="match status" value="1"/>
</dbReference>
<dbReference type="InterPro" id="IPR025724">
    <property type="entry name" value="GAG-pre-integrase_dom"/>
</dbReference>
<feature type="compositionally biased region" description="Basic and acidic residues" evidence="3">
    <location>
        <begin position="656"/>
        <end position="665"/>
    </location>
</feature>
<proteinExistence type="predicted"/>
<dbReference type="Pfam" id="PF00665">
    <property type="entry name" value="rve"/>
    <property type="match status" value="1"/>
</dbReference>
<dbReference type="InterPro" id="IPR012337">
    <property type="entry name" value="RNaseH-like_sf"/>
</dbReference>
<dbReference type="Gene3D" id="3.30.420.10">
    <property type="entry name" value="Ribonuclease H-like superfamily/Ribonuclease H"/>
    <property type="match status" value="1"/>
</dbReference>
<organism evidence="5 6">
    <name type="scientific">Taxus chinensis</name>
    <name type="common">Chinese yew</name>
    <name type="synonym">Taxus wallichiana var. chinensis</name>
    <dbReference type="NCBI Taxonomy" id="29808"/>
    <lineage>
        <taxon>Eukaryota</taxon>
        <taxon>Viridiplantae</taxon>
        <taxon>Streptophyta</taxon>
        <taxon>Embryophyta</taxon>
        <taxon>Tracheophyta</taxon>
        <taxon>Spermatophyta</taxon>
        <taxon>Pinopsida</taxon>
        <taxon>Pinidae</taxon>
        <taxon>Conifers II</taxon>
        <taxon>Cupressales</taxon>
        <taxon>Taxaceae</taxon>
        <taxon>Taxus</taxon>
    </lineage>
</organism>
<dbReference type="PANTHER" id="PTHR42648">
    <property type="entry name" value="TRANSPOSASE, PUTATIVE-RELATED"/>
    <property type="match status" value="1"/>
</dbReference>
<protein>
    <recommendedName>
        <fullName evidence="4">Integrase catalytic domain-containing protein</fullName>
    </recommendedName>
</protein>
<evidence type="ECO:0000256" key="1">
    <source>
        <dbReference type="ARBA" id="ARBA00022723"/>
    </source>
</evidence>
<dbReference type="GO" id="GO:0015074">
    <property type="term" value="P:DNA integration"/>
    <property type="evidence" value="ECO:0007669"/>
    <property type="project" value="InterPro"/>
</dbReference>
<dbReference type="EMBL" id="JAHRHJ020002231">
    <property type="protein sequence ID" value="KAH9292817.1"/>
    <property type="molecule type" value="Genomic_DNA"/>
</dbReference>
<evidence type="ECO:0000256" key="2">
    <source>
        <dbReference type="ARBA" id="ARBA00022801"/>
    </source>
</evidence>
<dbReference type="Pfam" id="PF13976">
    <property type="entry name" value="gag_pre-integrs"/>
    <property type="match status" value="1"/>
</dbReference>
<feature type="region of interest" description="Disordered" evidence="3">
    <location>
        <begin position="645"/>
        <end position="681"/>
    </location>
</feature>
<accession>A0AA38C3S2</accession>
<keyword evidence="6" id="KW-1185">Reference proteome</keyword>
<name>A0AA38C3S2_TAXCH</name>
<dbReference type="GO" id="GO:0046872">
    <property type="term" value="F:metal ion binding"/>
    <property type="evidence" value="ECO:0007669"/>
    <property type="project" value="UniProtKB-KW"/>
</dbReference>
<dbReference type="PANTHER" id="PTHR42648:SF28">
    <property type="entry name" value="TRANSPOSON-ENCODED PROTEIN WITH RIBONUCLEASE H-LIKE AND RETROVIRUS ZINC FINGER-LIKE DOMAINS"/>
    <property type="match status" value="1"/>
</dbReference>
<dbReference type="AlphaFoldDB" id="A0AA38C3S2"/>
<dbReference type="SUPFAM" id="SSF53098">
    <property type="entry name" value="Ribonuclease H-like"/>
    <property type="match status" value="1"/>
</dbReference>
<dbReference type="InterPro" id="IPR013103">
    <property type="entry name" value="RVT_2"/>
</dbReference>
<dbReference type="InterPro" id="IPR039537">
    <property type="entry name" value="Retrotran_Ty1/copia-like"/>
</dbReference>
<dbReference type="InterPro" id="IPR036397">
    <property type="entry name" value="RNaseH_sf"/>
</dbReference>
<gene>
    <name evidence="5" type="ORF">KI387_041992</name>
</gene>
<dbReference type="InterPro" id="IPR001584">
    <property type="entry name" value="Integrase_cat-core"/>
</dbReference>
<evidence type="ECO:0000313" key="5">
    <source>
        <dbReference type="EMBL" id="KAH9292817.1"/>
    </source>
</evidence>
<dbReference type="Proteomes" id="UP000824469">
    <property type="component" value="Unassembled WGS sequence"/>
</dbReference>
<feature type="domain" description="Integrase catalytic" evidence="4">
    <location>
        <begin position="739"/>
        <end position="905"/>
    </location>
</feature>